<feature type="non-terminal residue" evidence="2">
    <location>
        <position position="67"/>
    </location>
</feature>
<accession>A0A9D3MTP7</accession>
<sequence>MAAMAPALTDARRPKLTTSASNWPPVLHPLPGSGENNSNASNILISSNARRQAQGPGVAAAAAARRR</sequence>
<organism evidence="2 3">
    <name type="scientific">Anguilla anguilla</name>
    <name type="common">European freshwater eel</name>
    <name type="synonym">Muraena anguilla</name>
    <dbReference type="NCBI Taxonomy" id="7936"/>
    <lineage>
        <taxon>Eukaryota</taxon>
        <taxon>Metazoa</taxon>
        <taxon>Chordata</taxon>
        <taxon>Craniata</taxon>
        <taxon>Vertebrata</taxon>
        <taxon>Euteleostomi</taxon>
        <taxon>Actinopterygii</taxon>
        <taxon>Neopterygii</taxon>
        <taxon>Teleostei</taxon>
        <taxon>Anguilliformes</taxon>
        <taxon>Anguillidae</taxon>
        <taxon>Anguilla</taxon>
    </lineage>
</organism>
<dbReference type="AlphaFoldDB" id="A0A9D3MTP7"/>
<evidence type="ECO:0000256" key="1">
    <source>
        <dbReference type="SAM" id="MobiDB-lite"/>
    </source>
</evidence>
<feature type="region of interest" description="Disordered" evidence="1">
    <location>
        <begin position="1"/>
        <end position="67"/>
    </location>
</feature>
<feature type="compositionally biased region" description="Low complexity" evidence="1">
    <location>
        <begin position="36"/>
        <end position="67"/>
    </location>
</feature>
<comment type="caution">
    <text evidence="2">The sequence shown here is derived from an EMBL/GenBank/DDBJ whole genome shotgun (WGS) entry which is preliminary data.</text>
</comment>
<evidence type="ECO:0000313" key="3">
    <source>
        <dbReference type="Proteomes" id="UP001044222"/>
    </source>
</evidence>
<name>A0A9D3MTP7_ANGAN</name>
<dbReference type="Proteomes" id="UP001044222">
    <property type="component" value="Unassembled WGS sequence"/>
</dbReference>
<reference evidence="2" key="1">
    <citation type="submission" date="2021-01" db="EMBL/GenBank/DDBJ databases">
        <title>A chromosome-scale assembly of European eel, Anguilla anguilla.</title>
        <authorList>
            <person name="Henkel C."/>
            <person name="Jong-Raadsen S.A."/>
            <person name="Dufour S."/>
            <person name="Weltzien F.-A."/>
            <person name="Palstra A.P."/>
            <person name="Pelster B."/>
            <person name="Spaink H.P."/>
            <person name="Van Den Thillart G.E."/>
            <person name="Jansen H."/>
            <person name="Zahm M."/>
            <person name="Klopp C."/>
            <person name="Cedric C."/>
            <person name="Louis A."/>
            <person name="Berthelot C."/>
            <person name="Parey E."/>
            <person name="Roest Crollius H."/>
            <person name="Montfort J."/>
            <person name="Robinson-Rechavi M."/>
            <person name="Bucao C."/>
            <person name="Bouchez O."/>
            <person name="Gislard M."/>
            <person name="Lluch J."/>
            <person name="Milhes M."/>
            <person name="Lampietro C."/>
            <person name="Lopez Roques C."/>
            <person name="Donnadieu C."/>
            <person name="Braasch I."/>
            <person name="Desvignes T."/>
            <person name="Postlethwait J."/>
            <person name="Bobe J."/>
            <person name="Guiguen Y."/>
            <person name="Dirks R."/>
        </authorList>
    </citation>
    <scope>NUCLEOTIDE SEQUENCE</scope>
    <source>
        <strain evidence="2">Tag_6206</strain>
        <tissue evidence="2">Liver</tissue>
    </source>
</reference>
<dbReference type="EMBL" id="JAFIRN010000002">
    <property type="protein sequence ID" value="KAG5854896.1"/>
    <property type="molecule type" value="Genomic_DNA"/>
</dbReference>
<keyword evidence="3" id="KW-1185">Reference proteome</keyword>
<gene>
    <name evidence="2" type="ORF">ANANG_G00042800</name>
</gene>
<protein>
    <submittedName>
        <fullName evidence="2">Uncharacterized protein</fullName>
    </submittedName>
</protein>
<proteinExistence type="predicted"/>
<evidence type="ECO:0000313" key="2">
    <source>
        <dbReference type="EMBL" id="KAG5854896.1"/>
    </source>
</evidence>